<dbReference type="AlphaFoldDB" id="A0A0C3Q9K1"/>
<evidence type="ECO:0000313" key="4">
    <source>
        <dbReference type="EMBL" id="KIO20664.1"/>
    </source>
</evidence>
<keyword evidence="2" id="KW-0067">ATP-binding</keyword>
<organism evidence="4 5">
    <name type="scientific">Tulasnella calospora MUT 4182</name>
    <dbReference type="NCBI Taxonomy" id="1051891"/>
    <lineage>
        <taxon>Eukaryota</taxon>
        <taxon>Fungi</taxon>
        <taxon>Dikarya</taxon>
        <taxon>Basidiomycota</taxon>
        <taxon>Agaricomycotina</taxon>
        <taxon>Agaricomycetes</taxon>
        <taxon>Cantharellales</taxon>
        <taxon>Tulasnellaceae</taxon>
        <taxon>Tulasnella</taxon>
    </lineage>
</organism>
<gene>
    <name evidence="4" type="ORF">M407DRAFT_29718</name>
</gene>
<feature type="region of interest" description="Disordered" evidence="3">
    <location>
        <begin position="239"/>
        <end position="321"/>
    </location>
</feature>
<protein>
    <submittedName>
        <fullName evidence="4">Uncharacterized protein</fullName>
    </submittedName>
</protein>
<keyword evidence="1" id="KW-0547">Nucleotide-binding</keyword>
<reference evidence="4 5" key="1">
    <citation type="submission" date="2014-04" db="EMBL/GenBank/DDBJ databases">
        <authorList>
            <consortium name="DOE Joint Genome Institute"/>
            <person name="Kuo A."/>
            <person name="Girlanda M."/>
            <person name="Perotto S."/>
            <person name="Kohler A."/>
            <person name="Nagy L.G."/>
            <person name="Floudas D."/>
            <person name="Copeland A."/>
            <person name="Barry K.W."/>
            <person name="Cichocki N."/>
            <person name="Veneault-Fourrey C."/>
            <person name="LaButti K."/>
            <person name="Lindquist E.A."/>
            <person name="Lipzen A."/>
            <person name="Lundell T."/>
            <person name="Morin E."/>
            <person name="Murat C."/>
            <person name="Sun H."/>
            <person name="Tunlid A."/>
            <person name="Henrissat B."/>
            <person name="Grigoriev I.V."/>
            <person name="Hibbett D.S."/>
            <person name="Martin F."/>
            <person name="Nordberg H.P."/>
            <person name="Cantor M.N."/>
            <person name="Hua S.X."/>
        </authorList>
    </citation>
    <scope>NUCLEOTIDE SEQUENCE [LARGE SCALE GENOMIC DNA]</scope>
    <source>
        <strain evidence="4 5">MUT 4182</strain>
    </source>
</reference>
<evidence type="ECO:0000313" key="5">
    <source>
        <dbReference type="Proteomes" id="UP000054248"/>
    </source>
</evidence>
<dbReference type="SUPFAM" id="SSF53067">
    <property type="entry name" value="Actin-like ATPase domain"/>
    <property type="match status" value="1"/>
</dbReference>
<name>A0A0C3Q9K1_9AGAM</name>
<dbReference type="Pfam" id="PF00012">
    <property type="entry name" value="HSP70"/>
    <property type="match status" value="1"/>
</dbReference>
<dbReference type="Gene3D" id="3.90.640.10">
    <property type="entry name" value="Actin, Chain A, domain 4"/>
    <property type="match status" value="1"/>
</dbReference>
<evidence type="ECO:0000256" key="3">
    <source>
        <dbReference type="SAM" id="MobiDB-lite"/>
    </source>
</evidence>
<dbReference type="OrthoDB" id="3789372at2759"/>
<dbReference type="GO" id="GO:0140662">
    <property type="term" value="F:ATP-dependent protein folding chaperone"/>
    <property type="evidence" value="ECO:0007669"/>
    <property type="project" value="InterPro"/>
</dbReference>
<dbReference type="EMBL" id="KN823166">
    <property type="protein sequence ID" value="KIO20664.1"/>
    <property type="molecule type" value="Genomic_DNA"/>
</dbReference>
<proteinExistence type="predicted"/>
<sequence length="321" mass="35140">MSRHIPPDLTADWLRRADERLAGIEDTKSKAFLLQSFTSLDFSAHVIKSCFETCHAACRSFTSEFDAHPRRRHRPRLLQRRSASATKDASLTILRIVNKPTTPPIAYALDKKNSRSTDEFHISVHHLGGGTFDVSLLTIDNGVFQVLAPAGDTHLRGEDCVNHFVHHFARDFKRKLKKDLPANVHALLRPKTAGERAKRALFSTSLPPATTAFVSKSTATPPFSAFGNLSNDVQLIKRAASRPPSPVPPKKRRLQSPPSPAKSPSCAPSGTQPSSPRPEQRDSASSSSSSSSSRKAVPHSPAWLQQPTNPNEEEGGMNLSP</sequence>
<evidence type="ECO:0000256" key="2">
    <source>
        <dbReference type="ARBA" id="ARBA00022840"/>
    </source>
</evidence>
<keyword evidence="5" id="KW-1185">Reference proteome</keyword>
<reference evidence="5" key="2">
    <citation type="submission" date="2015-01" db="EMBL/GenBank/DDBJ databases">
        <title>Evolutionary Origins and Diversification of the Mycorrhizal Mutualists.</title>
        <authorList>
            <consortium name="DOE Joint Genome Institute"/>
            <consortium name="Mycorrhizal Genomics Consortium"/>
            <person name="Kohler A."/>
            <person name="Kuo A."/>
            <person name="Nagy L.G."/>
            <person name="Floudas D."/>
            <person name="Copeland A."/>
            <person name="Barry K.W."/>
            <person name="Cichocki N."/>
            <person name="Veneault-Fourrey C."/>
            <person name="LaButti K."/>
            <person name="Lindquist E.A."/>
            <person name="Lipzen A."/>
            <person name="Lundell T."/>
            <person name="Morin E."/>
            <person name="Murat C."/>
            <person name="Riley R."/>
            <person name="Ohm R."/>
            <person name="Sun H."/>
            <person name="Tunlid A."/>
            <person name="Henrissat B."/>
            <person name="Grigoriev I.V."/>
            <person name="Hibbett D.S."/>
            <person name="Martin F."/>
        </authorList>
    </citation>
    <scope>NUCLEOTIDE SEQUENCE [LARGE SCALE GENOMIC DNA]</scope>
    <source>
        <strain evidence="5">MUT 4182</strain>
    </source>
</reference>
<evidence type="ECO:0000256" key="1">
    <source>
        <dbReference type="ARBA" id="ARBA00022741"/>
    </source>
</evidence>
<dbReference type="InterPro" id="IPR043129">
    <property type="entry name" value="ATPase_NBD"/>
</dbReference>
<dbReference type="Proteomes" id="UP000054248">
    <property type="component" value="Unassembled WGS sequence"/>
</dbReference>
<dbReference type="Gene3D" id="3.30.420.40">
    <property type="match status" value="2"/>
</dbReference>
<accession>A0A0C3Q9K1</accession>
<dbReference type="HOGENOM" id="CLU_866521_0_0_1"/>
<dbReference type="STRING" id="1051891.A0A0C3Q9K1"/>
<dbReference type="InterPro" id="IPR013126">
    <property type="entry name" value="Hsp_70_fam"/>
</dbReference>
<feature type="compositionally biased region" description="Low complexity" evidence="3">
    <location>
        <begin position="283"/>
        <end position="293"/>
    </location>
</feature>
<dbReference type="GO" id="GO:0005524">
    <property type="term" value="F:ATP binding"/>
    <property type="evidence" value="ECO:0007669"/>
    <property type="project" value="UniProtKB-KW"/>
</dbReference>
<dbReference type="PANTHER" id="PTHR19375">
    <property type="entry name" value="HEAT SHOCK PROTEIN 70KDA"/>
    <property type="match status" value="1"/>
</dbReference>